<organism evidence="8 11">
    <name type="scientific">Mobiluncus mulieris</name>
    <dbReference type="NCBI Taxonomy" id="2052"/>
    <lineage>
        <taxon>Bacteria</taxon>
        <taxon>Bacillati</taxon>
        <taxon>Actinomycetota</taxon>
        <taxon>Actinomycetes</taxon>
        <taxon>Actinomycetales</taxon>
        <taxon>Actinomycetaceae</taxon>
        <taxon>Mobiluncus</taxon>
    </lineage>
</organism>
<dbReference type="Gene3D" id="3.30.950.10">
    <property type="entry name" value="Methyltransferase, Cobalt-precorrin-4 Transmethylase, Domain 2"/>
    <property type="match status" value="1"/>
</dbReference>
<dbReference type="PANTHER" id="PTHR46111">
    <property type="entry name" value="RIBOSOMAL RNA SMALL SUBUNIT METHYLTRANSFERASE I"/>
    <property type="match status" value="1"/>
</dbReference>
<dbReference type="CDD" id="cd11648">
    <property type="entry name" value="RsmI"/>
    <property type="match status" value="1"/>
</dbReference>
<dbReference type="EMBL" id="JABCUV010000014">
    <property type="protein sequence ID" value="NMW93987.1"/>
    <property type="molecule type" value="Genomic_DNA"/>
</dbReference>
<evidence type="ECO:0000256" key="1">
    <source>
        <dbReference type="ARBA" id="ARBA00022490"/>
    </source>
</evidence>
<dbReference type="GeneID" id="61167073"/>
<accession>A0A2J9KNX2</accession>
<protein>
    <recommendedName>
        <fullName evidence="6">Ribosomal RNA small subunit methyltransferase I</fullName>
        <ecNumber evidence="6">2.1.1.198</ecNumber>
    </recommendedName>
    <alternativeName>
        <fullName evidence="6">16S rRNA 2'-O-ribose C1402 methyltransferase</fullName>
    </alternativeName>
    <alternativeName>
        <fullName evidence="6">rRNA (cytidine-2'-O-)-methyltransferase RsmI</fullName>
    </alternativeName>
</protein>
<dbReference type="HAMAP" id="MF_01877">
    <property type="entry name" value="16SrRNA_methyltr_I"/>
    <property type="match status" value="1"/>
</dbReference>
<comment type="similarity">
    <text evidence="6">Belongs to the methyltransferase superfamily. RsmI family.</text>
</comment>
<dbReference type="PANTHER" id="PTHR46111:SF1">
    <property type="entry name" value="RIBOSOMAL RNA SMALL SUBUNIT METHYLTRANSFERASE I"/>
    <property type="match status" value="1"/>
</dbReference>
<comment type="caution">
    <text evidence="8">The sequence shown here is derived from an EMBL/GenBank/DDBJ whole genome shotgun (WGS) entry which is preliminary data.</text>
</comment>
<evidence type="ECO:0000256" key="3">
    <source>
        <dbReference type="ARBA" id="ARBA00022603"/>
    </source>
</evidence>
<keyword evidence="2 6" id="KW-0698">rRNA processing</keyword>
<gene>
    <name evidence="6 8" type="primary">rsmI</name>
    <name evidence="8" type="ORF">HHJ74_09915</name>
    <name evidence="9" type="ORF">NCTC11819_00667</name>
</gene>
<reference evidence="8 11" key="2">
    <citation type="submission" date="2020-04" db="EMBL/GenBank/DDBJ databases">
        <title>Antimicrobial susceptibility and clonality of vaginal-derived multi-drug resistant Mobiluncus isolates in China.</title>
        <authorList>
            <person name="Zhang X."/>
        </authorList>
    </citation>
    <scope>NUCLEOTIDE SEQUENCE [LARGE SCALE GENOMIC DNA]</scope>
    <source>
        <strain evidence="8 11">7</strain>
    </source>
</reference>
<dbReference type="Pfam" id="PF00590">
    <property type="entry name" value="TP_methylase"/>
    <property type="match status" value="1"/>
</dbReference>
<keyword evidence="3 6" id="KW-0489">Methyltransferase</keyword>
<dbReference type="EMBL" id="UGGQ01000006">
    <property type="protein sequence ID" value="STO16117.1"/>
    <property type="molecule type" value="Genomic_DNA"/>
</dbReference>
<comment type="subcellular location">
    <subcellularLocation>
        <location evidence="6">Cytoplasm</location>
    </subcellularLocation>
</comment>
<evidence type="ECO:0000256" key="5">
    <source>
        <dbReference type="ARBA" id="ARBA00022691"/>
    </source>
</evidence>
<dbReference type="InterPro" id="IPR008189">
    <property type="entry name" value="rRNA_ssu_MeTfrase_I"/>
</dbReference>
<dbReference type="AlphaFoldDB" id="A0A2J9KNX2"/>
<evidence type="ECO:0000313" key="8">
    <source>
        <dbReference type="EMBL" id="NMW93987.1"/>
    </source>
</evidence>
<comment type="catalytic activity">
    <reaction evidence="6">
        <text>cytidine(1402) in 16S rRNA + S-adenosyl-L-methionine = 2'-O-methylcytidine(1402) in 16S rRNA + S-adenosyl-L-homocysteine + H(+)</text>
        <dbReference type="Rhea" id="RHEA:42924"/>
        <dbReference type="Rhea" id="RHEA-COMP:10285"/>
        <dbReference type="Rhea" id="RHEA-COMP:10286"/>
        <dbReference type="ChEBI" id="CHEBI:15378"/>
        <dbReference type="ChEBI" id="CHEBI:57856"/>
        <dbReference type="ChEBI" id="CHEBI:59789"/>
        <dbReference type="ChEBI" id="CHEBI:74495"/>
        <dbReference type="ChEBI" id="CHEBI:82748"/>
        <dbReference type="EC" id="2.1.1.198"/>
    </reaction>
</comment>
<reference evidence="9 10" key="1">
    <citation type="submission" date="2018-06" db="EMBL/GenBank/DDBJ databases">
        <authorList>
            <consortium name="Pathogen Informatics"/>
            <person name="Doyle S."/>
        </authorList>
    </citation>
    <scope>NUCLEOTIDE SEQUENCE [LARGE SCALE GENOMIC DNA]</scope>
    <source>
        <strain evidence="9 10">NCTC11819</strain>
    </source>
</reference>
<dbReference type="GO" id="GO:0005737">
    <property type="term" value="C:cytoplasm"/>
    <property type="evidence" value="ECO:0007669"/>
    <property type="project" value="UniProtKB-SubCell"/>
</dbReference>
<keyword evidence="5 6" id="KW-0949">S-adenosyl-L-methionine</keyword>
<dbReference type="Proteomes" id="UP000582487">
    <property type="component" value="Unassembled WGS sequence"/>
</dbReference>
<keyword evidence="4 6" id="KW-0808">Transferase</keyword>
<dbReference type="InterPro" id="IPR014777">
    <property type="entry name" value="4pyrrole_Mease_sub1"/>
</dbReference>
<evidence type="ECO:0000256" key="2">
    <source>
        <dbReference type="ARBA" id="ARBA00022552"/>
    </source>
</evidence>
<dbReference type="RefSeq" id="WP_004013292.1">
    <property type="nucleotide sequence ID" value="NZ_CAMPNB010000018.1"/>
</dbReference>
<dbReference type="InterPro" id="IPR000878">
    <property type="entry name" value="4pyrrol_Mease"/>
</dbReference>
<dbReference type="OrthoDB" id="9809084at2"/>
<dbReference type="FunFam" id="3.30.950.10:FF:000002">
    <property type="entry name" value="Ribosomal RNA small subunit methyltransferase I"/>
    <property type="match status" value="1"/>
</dbReference>
<evidence type="ECO:0000256" key="4">
    <source>
        <dbReference type="ARBA" id="ARBA00022679"/>
    </source>
</evidence>
<evidence type="ECO:0000259" key="7">
    <source>
        <dbReference type="Pfam" id="PF00590"/>
    </source>
</evidence>
<keyword evidence="1 6" id="KW-0963">Cytoplasm</keyword>
<evidence type="ECO:0000313" key="10">
    <source>
        <dbReference type="Proteomes" id="UP000255284"/>
    </source>
</evidence>
<dbReference type="GO" id="GO:0070677">
    <property type="term" value="F:rRNA (cytosine-2'-O-)-methyltransferase activity"/>
    <property type="evidence" value="ECO:0007669"/>
    <property type="project" value="UniProtKB-UniRule"/>
</dbReference>
<sequence>MMNFPSPFETVSLVLAATPIGNLGDASPRLVQALLEAEVLACEDTRRLRDLARRLELNLSGQLLAYHEHNEVAVTEDLLTAARQGTKVLQVTDAGMPGISDPGFCLARAATRAAVPYTVLPGPSAPLLALVASGLPTDSFRFCGFLPRKITSLYQTLQSLSADTSTLIFLESPRRVLATLVAFLEIFGANRPAVLARELTKIHEELLGSTLGEIHANLASRDEIRGEIVLVVSGAPAHETAEITPEILEKLDQLVQNGMRAKDGAKLLSQWFKVGAKALYETHITRRHDS</sequence>
<dbReference type="EC" id="2.1.1.198" evidence="6"/>
<evidence type="ECO:0000313" key="9">
    <source>
        <dbReference type="EMBL" id="STO16117.1"/>
    </source>
</evidence>
<comment type="function">
    <text evidence="6">Catalyzes the 2'-O-methylation of the ribose of cytidine 1402 (C1402) in 16S rRNA.</text>
</comment>
<evidence type="ECO:0000313" key="11">
    <source>
        <dbReference type="Proteomes" id="UP000582487"/>
    </source>
</evidence>
<dbReference type="SUPFAM" id="SSF53790">
    <property type="entry name" value="Tetrapyrrole methylase"/>
    <property type="match status" value="1"/>
</dbReference>
<dbReference type="PIRSF" id="PIRSF005917">
    <property type="entry name" value="MTase_YraL"/>
    <property type="match status" value="1"/>
</dbReference>
<dbReference type="InterPro" id="IPR014776">
    <property type="entry name" value="4pyrrole_Mease_sub2"/>
</dbReference>
<name>A0A2J9KNX2_9ACTO</name>
<dbReference type="NCBIfam" id="TIGR00096">
    <property type="entry name" value="16S rRNA (cytidine(1402)-2'-O)-methyltransferase"/>
    <property type="match status" value="1"/>
</dbReference>
<dbReference type="InterPro" id="IPR035996">
    <property type="entry name" value="4pyrrol_Methylase_sf"/>
</dbReference>
<feature type="domain" description="Tetrapyrrole methylase" evidence="7">
    <location>
        <begin position="13"/>
        <end position="214"/>
    </location>
</feature>
<dbReference type="Proteomes" id="UP000255284">
    <property type="component" value="Unassembled WGS sequence"/>
</dbReference>
<proteinExistence type="inferred from homology"/>
<evidence type="ECO:0000256" key="6">
    <source>
        <dbReference type="HAMAP-Rule" id="MF_01877"/>
    </source>
</evidence>
<dbReference type="Gene3D" id="3.40.1010.10">
    <property type="entry name" value="Cobalt-precorrin-4 Transmethylase, Domain 1"/>
    <property type="match status" value="1"/>
</dbReference>